<dbReference type="Proteomes" id="UP000554520">
    <property type="component" value="Unassembled WGS sequence"/>
</dbReference>
<keyword evidence="2" id="KW-1185">Reference proteome</keyword>
<reference evidence="1 2" key="1">
    <citation type="submission" date="2020-08" db="EMBL/GenBank/DDBJ databases">
        <title>Genomic Encyclopedia of Type Strains, Phase III (KMG-III): the genomes of soil and plant-associated and newly described type strains.</title>
        <authorList>
            <person name="Whitman W."/>
        </authorList>
    </citation>
    <scope>NUCLEOTIDE SEQUENCE [LARGE SCALE GENOMIC DNA]</scope>
    <source>
        <strain evidence="1 2">CECT 7015</strain>
    </source>
</reference>
<accession>A0A839UCS3</accession>
<sequence length="65" mass="7149">MESRLHIVVPLDLVHRVDEAVLLRRKKTGRAVSRNATINELLADALAAEEHRLNAAKASHSKTGV</sequence>
<name>A0A839UCS3_9HYPH</name>
<evidence type="ECO:0000313" key="2">
    <source>
        <dbReference type="Proteomes" id="UP000554520"/>
    </source>
</evidence>
<dbReference type="AlphaFoldDB" id="A0A839UCS3"/>
<proteinExistence type="predicted"/>
<dbReference type="EMBL" id="JACHXN010000014">
    <property type="protein sequence ID" value="MBB3147735.1"/>
    <property type="molecule type" value="Genomic_DNA"/>
</dbReference>
<evidence type="ECO:0000313" key="1">
    <source>
        <dbReference type="EMBL" id="MBB3147735.1"/>
    </source>
</evidence>
<protein>
    <recommendedName>
        <fullName evidence="3">CopG family transcriptional regulator</fullName>
    </recommendedName>
</protein>
<comment type="caution">
    <text evidence="1">The sequence shown here is derived from an EMBL/GenBank/DDBJ whole genome shotgun (WGS) entry which is preliminary data.</text>
</comment>
<gene>
    <name evidence="1" type="ORF">FHS21_004167</name>
</gene>
<dbReference type="RefSeq" id="WP_183663742.1">
    <property type="nucleotide sequence ID" value="NZ_JACHXN010000014.1"/>
</dbReference>
<evidence type="ECO:0008006" key="3">
    <source>
        <dbReference type="Google" id="ProtNLM"/>
    </source>
</evidence>
<organism evidence="1 2">
    <name type="scientific">Phyllobacterium trifolii</name>
    <dbReference type="NCBI Taxonomy" id="300193"/>
    <lineage>
        <taxon>Bacteria</taxon>
        <taxon>Pseudomonadati</taxon>
        <taxon>Pseudomonadota</taxon>
        <taxon>Alphaproteobacteria</taxon>
        <taxon>Hyphomicrobiales</taxon>
        <taxon>Phyllobacteriaceae</taxon>
        <taxon>Phyllobacterium</taxon>
    </lineage>
</organism>